<evidence type="ECO:0000256" key="1">
    <source>
        <dbReference type="ARBA" id="ARBA00022723"/>
    </source>
</evidence>
<dbReference type="SMART" id="SM00249">
    <property type="entry name" value="PHD"/>
    <property type="match status" value="1"/>
</dbReference>
<protein>
    <recommendedName>
        <fullName evidence="6">PHD-type domain-containing protein</fullName>
    </recommendedName>
</protein>
<evidence type="ECO:0000256" key="4">
    <source>
        <dbReference type="PROSITE-ProRule" id="PRU00146"/>
    </source>
</evidence>
<comment type="caution">
    <text evidence="7">The sequence shown here is derived from an EMBL/GenBank/DDBJ whole genome shotgun (WGS) entry which is preliminary data.</text>
</comment>
<dbReference type="Proteomes" id="UP001497472">
    <property type="component" value="Unassembled WGS sequence"/>
</dbReference>
<accession>A0AAV1JJT8</accession>
<dbReference type="PANTHER" id="PTHR11505">
    <property type="entry name" value="L1 TRANSPOSABLE ELEMENT-RELATED"/>
    <property type="match status" value="1"/>
</dbReference>
<dbReference type="AlphaFoldDB" id="A0AAV1JJT8"/>
<dbReference type="InterPro" id="IPR013083">
    <property type="entry name" value="Znf_RING/FYVE/PHD"/>
</dbReference>
<organism evidence="7 8">
    <name type="scientific">Leptosia nina</name>
    <dbReference type="NCBI Taxonomy" id="320188"/>
    <lineage>
        <taxon>Eukaryota</taxon>
        <taxon>Metazoa</taxon>
        <taxon>Ecdysozoa</taxon>
        <taxon>Arthropoda</taxon>
        <taxon>Hexapoda</taxon>
        <taxon>Insecta</taxon>
        <taxon>Pterygota</taxon>
        <taxon>Neoptera</taxon>
        <taxon>Endopterygota</taxon>
        <taxon>Lepidoptera</taxon>
        <taxon>Glossata</taxon>
        <taxon>Ditrysia</taxon>
        <taxon>Papilionoidea</taxon>
        <taxon>Pieridae</taxon>
        <taxon>Pierinae</taxon>
        <taxon>Leptosia</taxon>
    </lineage>
</organism>
<dbReference type="InterPro" id="IPR004244">
    <property type="entry name" value="Transposase_22"/>
</dbReference>
<proteinExistence type="predicted"/>
<dbReference type="Gene3D" id="3.30.40.10">
    <property type="entry name" value="Zinc/RING finger domain, C3HC4 (zinc finger)"/>
    <property type="match status" value="1"/>
</dbReference>
<evidence type="ECO:0000256" key="5">
    <source>
        <dbReference type="SAM" id="Coils"/>
    </source>
</evidence>
<dbReference type="InterPro" id="IPR011011">
    <property type="entry name" value="Znf_FYVE_PHD"/>
</dbReference>
<dbReference type="InterPro" id="IPR057251">
    <property type="entry name" value="FP_C"/>
</dbReference>
<feature type="coiled-coil region" evidence="5">
    <location>
        <begin position="120"/>
        <end position="175"/>
    </location>
</feature>
<dbReference type="InterPro" id="IPR019787">
    <property type="entry name" value="Znf_PHD-finger"/>
</dbReference>
<name>A0AAV1JJT8_9NEOP</name>
<sequence length="337" mass="37893">MTVCQICDKSVKLHENKLCSICASSYHYYCLKISHDNFLKESKAYKVAWKCSSCKSSDRRTAAASTPSHLSSPGPSQPSEFDLQDLKRHFDTQLQDSLAKLLADIKSDISTESAATCDRLRDLTESVNFLSSKCDKLEESLISKTKALDELKLENTSLRSEIDVLSSRLEDLDQRSRNCNIEIQCVPERKGENLHTIISQVASITGCALSEQEISNFHRVAKINSDSNRPRSIIVKLSSVLARDKLLTAVKSFNRTHKGDKLNTSHLGLAGDKKPVYVCEHLTPANKKIHAAARRIAKEKQFEFVWVQGGKIFMRKDIQSKAFIVKDLPFLNTLVYK</sequence>
<evidence type="ECO:0000256" key="3">
    <source>
        <dbReference type="ARBA" id="ARBA00022833"/>
    </source>
</evidence>
<gene>
    <name evidence="7" type="ORF">LNINA_LOCUS8048</name>
</gene>
<dbReference type="PROSITE" id="PS50016">
    <property type="entry name" value="ZF_PHD_2"/>
    <property type="match status" value="1"/>
</dbReference>
<dbReference type="SUPFAM" id="SSF57903">
    <property type="entry name" value="FYVE/PHD zinc finger"/>
    <property type="match status" value="1"/>
</dbReference>
<evidence type="ECO:0000313" key="7">
    <source>
        <dbReference type="EMBL" id="CAK1548683.1"/>
    </source>
</evidence>
<reference evidence="7 8" key="1">
    <citation type="submission" date="2023-11" db="EMBL/GenBank/DDBJ databases">
        <authorList>
            <person name="Okamura Y."/>
        </authorList>
    </citation>
    <scope>NUCLEOTIDE SEQUENCE [LARGE SCALE GENOMIC DNA]</scope>
</reference>
<evidence type="ECO:0000259" key="6">
    <source>
        <dbReference type="PROSITE" id="PS50016"/>
    </source>
</evidence>
<dbReference type="Pfam" id="PF25298">
    <property type="entry name" value="Baculo_FP_2nd"/>
    <property type="match status" value="1"/>
</dbReference>
<dbReference type="Gene3D" id="3.30.70.1820">
    <property type="entry name" value="L1 transposable element, RRM domain"/>
    <property type="match status" value="1"/>
</dbReference>
<keyword evidence="5" id="KW-0175">Coiled coil</keyword>
<dbReference type="GO" id="GO:0008270">
    <property type="term" value="F:zinc ion binding"/>
    <property type="evidence" value="ECO:0007669"/>
    <property type="project" value="UniProtKB-KW"/>
</dbReference>
<dbReference type="InterPro" id="IPR001965">
    <property type="entry name" value="Znf_PHD"/>
</dbReference>
<feature type="domain" description="PHD-type" evidence="6">
    <location>
        <begin position="1"/>
        <end position="57"/>
    </location>
</feature>
<dbReference type="EMBL" id="CAVLEF010000010">
    <property type="protein sequence ID" value="CAK1548683.1"/>
    <property type="molecule type" value="Genomic_DNA"/>
</dbReference>
<evidence type="ECO:0000313" key="8">
    <source>
        <dbReference type="Proteomes" id="UP001497472"/>
    </source>
</evidence>
<keyword evidence="8" id="KW-1185">Reference proteome</keyword>
<evidence type="ECO:0000256" key="2">
    <source>
        <dbReference type="ARBA" id="ARBA00022771"/>
    </source>
</evidence>
<dbReference type="CDD" id="cd15489">
    <property type="entry name" value="PHD_SF"/>
    <property type="match status" value="1"/>
</dbReference>
<keyword evidence="1" id="KW-0479">Metal-binding</keyword>
<keyword evidence="2 4" id="KW-0863">Zinc-finger</keyword>
<keyword evidence="3" id="KW-0862">Zinc</keyword>